<comment type="caution">
    <text evidence="2">The sequence shown here is derived from an EMBL/GenBank/DDBJ whole genome shotgun (WGS) entry which is preliminary data.</text>
</comment>
<dbReference type="Pfam" id="PF00994">
    <property type="entry name" value="MoCF_biosynth"/>
    <property type="match status" value="1"/>
</dbReference>
<proteinExistence type="predicted"/>
<dbReference type="GO" id="GO:0006777">
    <property type="term" value="P:Mo-molybdopterin cofactor biosynthetic process"/>
    <property type="evidence" value="ECO:0007669"/>
    <property type="project" value="TreeGrafter"/>
</dbReference>
<reference evidence="2" key="1">
    <citation type="submission" date="2019-08" db="EMBL/GenBank/DDBJ databases">
        <authorList>
            <person name="Kucharzyk K."/>
            <person name="Murdoch R.W."/>
            <person name="Higgins S."/>
            <person name="Loffler F."/>
        </authorList>
    </citation>
    <scope>NUCLEOTIDE SEQUENCE</scope>
</reference>
<dbReference type="Gene3D" id="3.40.980.10">
    <property type="entry name" value="MoaB/Mog-like domain"/>
    <property type="match status" value="1"/>
</dbReference>
<dbReference type="GO" id="GO:0005829">
    <property type="term" value="C:cytosol"/>
    <property type="evidence" value="ECO:0007669"/>
    <property type="project" value="TreeGrafter"/>
</dbReference>
<dbReference type="InterPro" id="IPR038987">
    <property type="entry name" value="MoeA-like"/>
</dbReference>
<accession>A0A645D278</accession>
<sequence length="146" mass="15985">MIINKLKQFPCEIIGTTFVPDDLHQITKAIEEFISKGVDIVITSGGMSVDADDVTPKAIKHCSTEVVSYGSPVLPGAMFMLAYSNHTSIIGLPACGMFNKTTVFDLILPRIMAKDKITRKEINKFAHGGLCLKCEECKYPVCPFGK</sequence>
<organism evidence="2">
    <name type="scientific">bioreactor metagenome</name>
    <dbReference type="NCBI Taxonomy" id="1076179"/>
    <lineage>
        <taxon>unclassified sequences</taxon>
        <taxon>metagenomes</taxon>
        <taxon>ecological metagenomes</taxon>
    </lineage>
</organism>
<dbReference type="InterPro" id="IPR001453">
    <property type="entry name" value="MoaB/Mog_dom"/>
</dbReference>
<dbReference type="AlphaFoldDB" id="A0A645D278"/>
<dbReference type="PANTHER" id="PTHR10192:SF28">
    <property type="entry name" value="MOLYBDOPTERIN MOLYBDENUMTRANSFERASE"/>
    <property type="match status" value="1"/>
</dbReference>
<dbReference type="GO" id="GO:0061599">
    <property type="term" value="F:molybdopterin molybdotransferase activity"/>
    <property type="evidence" value="ECO:0007669"/>
    <property type="project" value="TreeGrafter"/>
</dbReference>
<dbReference type="PANTHER" id="PTHR10192">
    <property type="entry name" value="MOLYBDOPTERIN BIOSYNTHESIS PROTEIN"/>
    <property type="match status" value="1"/>
</dbReference>
<dbReference type="InterPro" id="IPR036425">
    <property type="entry name" value="MoaB/Mog-like_dom_sf"/>
</dbReference>
<protein>
    <recommendedName>
        <fullName evidence="1">MoaB/Mog domain-containing protein</fullName>
    </recommendedName>
</protein>
<dbReference type="SUPFAM" id="SSF53218">
    <property type="entry name" value="Molybdenum cofactor biosynthesis proteins"/>
    <property type="match status" value="1"/>
</dbReference>
<evidence type="ECO:0000313" key="2">
    <source>
        <dbReference type="EMBL" id="MPM83271.1"/>
    </source>
</evidence>
<dbReference type="EMBL" id="VSSQ01032110">
    <property type="protein sequence ID" value="MPM83271.1"/>
    <property type="molecule type" value="Genomic_DNA"/>
</dbReference>
<name>A0A645D278_9ZZZZ</name>
<feature type="domain" description="MoaB/Mog" evidence="1">
    <location>
        <begin position="1"/>
        <end position="111"/>
    </location>
</feature>
<gene>
    <name evidence="2" type="ORF">SDC9_130334</name>
</gene>
<evidence type="ECO:0000259" key="1">
    <source>
        <dbReference type="Pfam" id="PF00994"/>
    </source>
</evidence>